<evidence type="ECO:0000256" key="6">
    <source>
        <dbReference type="SAM" id="MobiDB-lite"/>
    </source>
</evidence>
<evidence type="ECO:0000256" key="4">
    <source>
        <dbReference type="ARBA" id="ARBA00022989"/>
    </source>
</evidence>
<evidence type="ECO:0000256" key="7">
    <source>
        <dbReference type="SAM" id="Phobius"/>
    </source>
</evidence>
<reference evidence="9" key="1">
    <citation type="submission" date="2021-12" db="EMBL/GenBank/DDBJ databases">
        <authorList>
            <person name="King R."/>
        </authorList>
    </citation>
    <scope>NUCLEOTIDE SEQUENCE</scope>
</reference>
<sequence length="557" mass="60568">MSNEEVPLLSGVGGGVGKSKCSFKGLSLFFASLCVIDLFGVFPIVALPRAIVDCGWLGLPLAFTVFTLQIYTALLLGRSWVMAEMIEPSIVEKSRYPYAALAELTFNTRMRKFVTFLLDITIFGGGVPNLLVASQNLQILGLKISNFEWDVSYCYWMLLLGVALCPAMWLGSPKDMKWLAASSVCIVVTVGALTWYLLLHEPLPPGALPPVLPEVSWQSLAIAYGILAFQFDIHPMILTVQVDMEKKNKLGHAILAGFLVSGGLSIVTCIIIYLRFGTSINYNILPGLQPHILLYVNAFLVTLQICLSMVVGGTALFQDVEDKLGVPRDFNWKRCVVRSSILMTAVLIGEAVPRFDLVMGLLGGALTGPLMFILPPIIHYRLRSILWRKQLIARIDRYEADGARLREELLRKTTLPPQQLSYAPNAFGLVTNDMSTGKEPIPTGPASGSFSSETSSSLGSLPQPYLPPSELLDPPLAPRSLIQHLVGLVSTEVDESVSQLGCCELAMTFVIVGAGITATVVATYYALVGNIAYATFSPPCIVSVNEASRAIFDELVT</sequence>
<evidence type="ECO:0000313" key="9">
    <source>
        <dbReference type="EMBL" id="CAH0386927.1"/>
    </source>
</evidence>
<feature type="domain" description="Amino acid transporter transmembrane" evidence="8">
    <location>
        <begin position="44"/>
        <end position="385"/>
    </location>
</feature>
<dbReference type="KEGG" id="btab:109043358"/>
<comment type="subcellular location">
    <subcellularLocation>
        <location evidence="1">Membrane</location>
    </subcellularLocation>
</comment>
<organism evidence="9 10">
    <name type="scientific">Bemisia tabaci</name>
    <name type="common">Sweetpotato whitefly</name>
    <name type="synonym">Aleurodes tabaci</name>
    <dbReference type="NCBI Taxonomy" id="7038"/>
    <lineage>
        <taxon>Eukaryota</taxon>
        <taxon>Metazoa</taxon>
        <taxon>Ecdysozoa</taxon>
        <taxon>Arthropoda</taxon>
        <taxon>Hexapoda</taxon>
        <taxon>Insecta</taxon>
        <taxon>Pterygota</taxon>
        <taxon>Neoptera</taxon>
        <taxon>Paraneoptera</taxon>
        <taxon>Hemiptera</taxon>
        <taxon>Sternorrhyncha</taxon>
        <taxon>Aleyrodoidea</taxon>
        <taxon>Aleyrodidae</taxon>
        <taxon>Aleyrodinae</taxon>
        <taxon>Bemisia</taxon>
    </lineage>
</organism>
<feature type="transmembrane region" description="Helical" evidence="7">
    <location>
        <begin position="250"/>
        <end position="274"/>
    </location>
</feature>
<feature type="transmembrane region" description="Helical" evidence="7">
    <location>
        <begin position="57"/>
        <end position="76"/>
    </location>
</feature>
<dbReference type="PANTHER" id="PTHR48017">
    <property type="entry name" value="OS05G0424000 PROTEIN-RELATED"/>
    <property type="match status" value="1"/>
</dbReference>
<evidence type="ECO:0000256" key="3">
    <source>
        <dbReference type="ARBA" id="ARBA00022692"/>
    </source>
</evidence>
<dbReference type="Pfam" id="PF01490">
    <property type="entry name" value="Aa_trans"/>
    <property type="match status" value="1"/>
</dbReference>
<keyword evidence="5 7" id="KW-0472">Membrane</keyword>
<evidence type="ECO:0000256" key="1">
    <source>
        <dbReference type="ARBA" id="ARBA00004370"/>
    </source>
</evidence>
<feature type="transmembrane region" description="Helical" evidence="7">
    <location>
        <begin position="113"/>
        <end position="133"/>
    </location>
</feature>
<feature type="transmembrane region" description="Helical" evidence="7">
    <location>
        <begin position="178"/>
        <end position="197"/>
    </location>
</feature>
<feature type="region of interest" description="Disordered" evidence="6">
    <location>
        <begin position="438"/>
        <end position="461"/>
    </location>
</feature>
<dbReference type="AlphaFoldDB" id="A0A9P0A5K7"/>
<keyword evidence="4 7" id="KW-1133">Transmembrane helix</keyword>
<evidence type="ECO:0000256" key="2">
    <source>
        <dbReference type="ARBA" id="ARBA00022448"/>
    </source>
</evidence>
<gene>
    <name evidence="9" type="ORF">BEMITA_LOCUS5991</name>
</gene>
<feature type="transmembrane region" description="Helical" evidence="7">
    <location>
        <begin position="505"/>
        <end position="527"/>
    </location>
</feature>
<evidence type="ECO:0000256" key="5">
    <source>
        <dbReference type="ARBA" id="ARBA00023136"/>
    </source>
</evidence>
<name>A0A9P0A5K7_BEMTA</name>
<feature type="transmembrane region" description="Helical" evidence="7">
    <location>
        <begin position="153"/>
        <end position="171"/>
    </location>
</feature>
<feature type="compositionally biased region" description="Low complexity" evidence="6">
    <location>
        <begin position="447"/>
        <end position="461"/>
    </location>
</feature>
<keyword evidence="3 7" id="KW-0812">Transmembrane</keyword>
<feature type="transmembrane region" description="Helical" evidence="7">
    <location>
        <begin position="28"/>
        <end position="51"/>
    </location>
</feature>
<feature type="transmembrane region" description="Helical" evidence="7">
    <location>
        <begin position="335"/>
        <end position="352"/>
    </location>
</feature>
<dbReference type="GO" id="GO:0016020">
    <property type="term" value="C:membrane"/>
    <property type="evidence" value="ECO:0007669"/>
    <property type="project" value="UniProtKB-SubCell"/>
</dbReference>
<dbReference type="InterPro" id="IPR013057">
    <property type="entry name" value="AA_transpt_TM"/>
</dbReference>
<evidence type="ECO:0000313" key="10">
    <source>
        <dbReference type="Proteomes" id="UP001152759"/>
    </source>
</evidence>
<protein>
    <recommendedName>
        <fullName evidence="8">Amino acid transporter transmembrane domain-containing protein</fullName>
    </recommendedName>
</protein>
<evidence type="ECO:0000259" key="8">
    <source>
        <dbReference type="Pfam" id="PF01490"/>
    </source>
</evidence>
<dbReference type="EMBL" id="OU963864">
    <property type="protein sequence ID" value="CAH0386927.1"/>
    <property type="molecule type" value="Genomic_DNA"/>
</dbReference>
<keyword evidence="10" id="KW-1185">Reference proteome</keyword>
<keyword evidence="2" id="KW-0813">Transport</keyword>
<dbReference type="Proteomes" id="UP001152759">
    <property type="component" value="Chromosome 3"/>
</dbReference>
<feature type="transmembrane region" description="Helical" evidence="7">
    <location>
        <begin position="217"/>
        <end position="238"/>
    </location>
</feature>
<feature type="transmembrane region" description="Helical" evidence="7">
    <location>
        <begin position="294"/>
        <end position="315"/>
    </location>
</feature>
<feature type="transmembrane region" description="Helical" evidence="7">
    <location>
        <begin position="358"/>
        <end position="380"/>
    </location>
</feature>
<accession>A0A9P0A5K7</accession>
<proteinExistence type="predicted"/>